<proteinExistence type="predicted"/>
<accession>A0A392RA35</accession>
<dbReference type="AlphaFoldDB" id="A0A392RA35"/>
<dbReference type="EMBL" id="LXQA010201261">
    <property type="protein sequence ID" value="MCI33067.1"/>
    <property type="molecule type" value="Genomic_DNA"/>
</dbReference>
<comment type="caution">
    <text evidence="2">The sequence shown here is derived from an EMBL/GenBank/DDBJ whole genome shotgun (WGS) entry which is preliminary data.</text>
</comment>
<evidence type="ECO:0000313" key="2">
    <source>
        <dbReference type="EMBL" id="MCI33067.1"/>
    </source>
</evidence>
<dbReference type="Proteomes" id="UP000265520">
    <property type="component" value="Unassembled WGS sequence"/>
</dbReference>
<protein>
    <submittedName>
        <fullName evidence="2">Uncharacterized protein</fullName>
    </submittedName>
</protein>
<evidence type="ECO:0000256" key="1">
    <source>
        <dbReference type="SAM" id="MobiDB-lite"/>
    </source>
</evidence>
<feature type="compositionally biased region" description="Polar residues" evidence="1">
    <location>
        <begin position="16"/>
        <end position="28"/>
    </location>
</feature>
<organism evidence="2 3">
    <name type="scientific">Trifolium medium</name>
    <dbReference type="NCBI Taxonomy" id="97028"/>
    <lineage>
        <taxon>Eukaryota</taxon>
        <taxon>Viridiplantae</taxon>
        <taxon>Streptophyta</taxon>
        <taxon>Embryophyta</taxon>
        <taxon>Tracheophyta</taxon>
        <taxon>Spermatophyta</taxon>
        <taxon>Magnoliopsida</taxon>
        <taxon>eudicotyledons</taxon>
        <taxon>Gunneridae</taxon>
        <taxon>Pentapetalae</taxon>
        <taxon>rosids</taxon>
        <taxon>fabids</taxon>
        <taxon>Fabales</taxon>
        <taxon>Fabaceae</taxon>
        <taxon>Papilionoideae</taxon>
        <taxon>50 kb inversion clade</taxon>
        <taxon>NPAAA clade</taxon>
        <taxon>Hologalegina</taxon>
        <taxon>IRL clade</taxon>
        <taxon>Trifolieae</taxon>
        <taxon>Trifolium</taxon>
    </lineage>
</organism>
<feature type="region of interest" description="Disordered" evidence="1">
    <location>
        <begin position="1"/>
        <end position="55"/>
    </location>
</feature>
<name>A0A392RA35_9FABA</name>
<sequence>MSMDTTAGSVNDAGPSGSQNKGYQNDTLNPYFLHPNENPSLALVSPLLSGSNYHS</sequence>
<evidence type="ECO:0000313" key="3">
    <source>
        <dbReference type="Proteomes" id="UP000265520"/>
    </source>
</evidence>
<keyword evidence="3" id="KW-1185">Reference proteome</keyword>
<reference evidence="2 3" key="1">
    <citation type="journal article" date="2018" name="Front. Plant Sci.">
        <title>Red Clover (Trifolium pratense) and Zigzag Clover (T. medium) - A Picture of Genomic Similarities and Differences.</title>
        <authorList>
            <person name="Dluhosova J."/>
            <person name="Istvanek J."/>
            <person name="Nedelnik J."/>
            <person name="Repkova J."/>
        </authorList>
    </citation>
    <scope>NUCLEOTIDE SEQUENCE [LARGE SCALE GENOMIC DNA]</scope>
    <source>
        <strain evidence="3">cv. 10/8</strain>
        <tissue evidence="2">Leaf</tissue>
    </source>
</reference>